<dbReference type="Proteomes" id="UP001153387">
    <property type="component" value="Unassembled WGS sequence"/>
</dbReference>
<feature type="compositionally biased region" description="Gly residues" evidence="1">
    <location>
        <begin position="292"/>
        <end position="305"/>
    </location>
</feature>
<dbReference type="EMBL" id="JAPDHZ010000003">
    <property type="protein sequence ID" value="MDG0792033.1"/>
    <property type="molecule type" value="Genomic_DNA"/>
</dbReference>
<accession>A0A9X4QMS0</accession>
<gene>
    <name evidence="3" type="ORF">OMP38_15060</name>
</gene>
<dbReference type="RefSeq" id="WP_277565862.1">
    <property type="nucleotide sequence ID" value="NZ_JAPDHZ010000003.1"/>
</dbReference>
<dbReference type="GO" id="GO:0016491">
    <property type="term" value="F:oxidoreductase activity"/>
    <property type="evidence" value="ECO:0007669"/>
    <property type="project" value="InterPro"/>
</dbReference>
<keyword evidence="4" id="KW-1185">Reference proteome</keyword>
<dbReference type="CDD" id="cd19095">
    <property type="entry name" value="AKR_PA4992-like"/>
    <property type="match status" value="1"/>
</dbReference>
<dbReference type="PANTHER" id="PTHR43312:SF1">
    <property type="entry name" value="NADP-DEPENDENT OXIDOREDUCTASE DOMAIN-CONTAINING PROTEIN"/>
    <property type="match status" value="1"/>
</dbReference>
<evidence type="ECO:0000256" key="1">
    <source>
        <dbReference type="SAM" id="MobiDB-lite"/>
    </source>
</evidence>
<dbReference type="SUPFAM" id="SSF51430">
    <property type="entry name" value="NAD(P)-linked oxidoreductase"/>
    <property type="match status" value="1"/>
</dbReference>
<comment type="caution">
    <text evidence="3">The sequence shown here is derived from an EMBL/GenBank/DDBJ whole genome shotgun (WGS) entry which is preliminary data.</text>
</comment>
<dbReference type="Pfam" id="PF00248">
    <property type="entry name" value="Aldo_ket_red"/>
    <property type="match status" value="1"/>
</dbReference>
<reference evidence="3 4" key="1">
    <citation type="submission" date="2022-10" db="EMBL/GenBank/DDBJ databases">
        <title>Comparative genomic analysis of Cohnella hashimotonis sp. nov., isolated from the International Space Station.</title>
        <authorList>
            <person name="Simpson A."/>
            <person name="Venkateswaran K."/>
        </authorList>
    </citation>
    <scope>NUCLEOTIDE SEQUENCE [LARGE SCALE GENOMIC DNA]</scope>
    <source>
        <strain evidence="3 4">DSM 18997</strain>
    </source>
</reference>
<dbReference type="PANTHER" id="PTHR43312">
    <property type="entry name" value="D-THREO-ALDOSE 1-DEHYDROGENASE"/>
    <property type="match status" value="1"/>
</dbReference>
<feature type="region of interest" description="Disordered" evidence="1">
    <location>
        <begin position="272"/>
        <end position="305"/>
    </location>
</feature>
<dbReference type="InterPro" id="IPR020471">
    <property type="entry name" value="AKR"/>
</dbReference>
<dbReference type="AlphaFoldDB" id="A0A9X4QMS0"/>
<dbReference type="InterPro" id="IPR036812">
    <property type="entry name" value="NAD(P)_OxRdtase_dom_sf"/>
</dbReference>
<dbReference type="PRINTS" id="PR00069">
    <property type="entry name" value="ALDKETRDTASE"/>
</dbReference>
<dbReference type="InterPro" id="IPR023210">
    <property type="entry name" value="NADP_OxRdtase_dom"/>
</dbReference>
<dbReference type="Gene3D" id="3.20.20.100">
    <property type="entry name" value="NADP-dependent oxidoreductase domain"/>
    <property type="match status" value="1"/>
</dbReference>
<protein>
    <submittedName>
        <fullName evidence="3">Aldo/keto reductase</fullName>
    </submittedName>
</protein>
<evidence type="ECO:0000313" key="4">
    <source>
        <dbReference type="Proteomes" id="UP001153387"/>
    </source>
</evidence>
<organism evidence="3 4">
    <name type="scientific">Cohnella ginsengisoli</name>
    <dbReference type="NCBI Taxonomy" id="425004"/>
    <lineage>
        <taxon>Bacteria</taxon>
        <taxon>Bacillati</taxon>
        <taxon>Bacillota</taxon>
        <taxon>Bacilli</taxon>
        <taxon>Bacillales</taxon>
        <taxon>Paenibacillaceae</taxon>
        <taxon>Cohnella</taxon>
    </lineage>
</organism>
<feature type="domain" description="NADP-dependent oxidoreductase" evidence="2">
    <location>
        <begin position="16"/>
        <end position="271"/>
    </location>
</feature>
<dbReference type="InterPro" id="IPR053135">
    <property type="entry name" value="AKR2_Oxidoreductase"/>
</dbReference>
<evidence type="ECO:0000259" key="2">
    <source>
        <dbReference type="Pfam" id="PF00248"/>
    </source>
</evidence>
<sequence>METRKFGKTDMKVSVLGFGSAEIGMDSSKATDREVGDLLNALLDKGVNVLDSASSYKRSESLIGQLVSSRRSEYYVFSKLGEGESVGLPYPDWDVRNVRPSIERTLRDLRTDYVDLMMIHSCSEAVLRQGDLIEALRDLKREGLTRYIGYSGDSTDALYAVNTGVFDALETSINIADQEALQLTVSEAAKRDMGIIAKRPIANAVWVRQGLENAPDPYVERLEKLNYPFLKNDSDAIAEKALRFVLSVPYVDSAIVGTTNLAHFRQNIGYAAKGEAPRPGNSRHPQPLAGDPGAGLGGVEVGVAD</sequence>
<name>A0A9X4QMS0_9BACL</name>
<proteinExistence type="predicted"/>
<evidence type="ECO:0000313" key="3">
    <source>
        <dbReference type="EMBL" id="MDG0792033.1"/>
    </source>
</evidence>